<keyword evidence="10" id="KW-1185">Reference proteome</keyword>
<dbReference type="PROSITE" id="PS51257">
    <property type="entry name" value="PROKAR_LIPOPROTEIN"/>
    <property type="match status" value="1"/>
</dbReference>
<organism evidence="9 10">
    <name type="scientific">Chitinophaga japonensis</name>
    <name type="common">Flexibacter japonensis</name>
    <dbReference type="NCBI Taxonomy" id="104662"/>
    <lineage>
        <taxon>Bacteria</taxon>
        <taxon>Pseudomonadati</taxon>
        <taxon>Bacteroidota</taxon>
        <taxon>Chitinophagia</taxon>
        <taxon>Chitinophagales</taxon>
        <taxon>Chitinophagaceae</taxon>
        <taxon>Chitinophaga</taxon>
    </lineage>
</organism>
<evidence type="ECO:0000256" key="6">
    <source>
        <dbReference type="SAM" id="Phobius"/>
    </source>
</evidence>
<feature type="transmembrane region" description="Helical" evidence="6">
    <location>
        <begin position="402"/>
        <end position="425"/>
    </location>
</feature>
<evidence type="ECO:0000259" key="8">
    <source>
        <dbReference type="Pfam" id="PF12704"/>
    </source>
</evidence>
<name>A0A562T7N8_CHIJA</name>
<feature type="transmembrane region" description="Helical" evidence="6">
    <location>
        <begin position="446"/>
        <end position="467"/>
    </location>
</feature>
<feature type="transmembrane region" description="Helical" evidence="6">
    <location>
        <begin position="305"/>
        <end position="327"/>
    </location>
</feature>
<feature type="domain" description="ABC3 transporter permease C-terminal" evidence="7">
    <location>
        <begin position="311"/>
        <end position="423"/>
    </location>
</feature>
<dbReference type="AlphaFoldDB" id="A0A562T7N8"/>
<accession>A0A562T7N8</accession>
<evidence type="ECO:0000256" key="2">
    <source>
        <dbReference type="ARBA" id="ARBA00022475"/>
    </source>
</evidence>
<dbReference type="RefSeq" id="WP_145715528.1">
    <property type="nucleotide sequence ID" value="NZ_BAAAFY010000001.1"/>
</dbReference>
<feature type="transmembrane region" description="Helical" evidence="6">
    <location>
        <begin position="691"/>
        <end position="715"/>
    </location>
</feature>
<keyword evidence="5 6" id="KW-0472">Membrane</keyword>
<dbReference type="InterPro" id="IPR025857">
    <property type="entry name" value="MacB_PCD"/>
</dbReference>
<dbReference type="OrthoDB" id="5933722at2"/>
<protein>
    <submittedName>
        <fullName evidence="9">Putative ABC transport system permease protein</fullName>
    </submittedName>
</protein>
<feature type="transmembrane region" description="Helical" evidence="6">
    <location>
        <begin position="743"/>
        <end position="762"/>
    </location>
</feature>
<reference evidence="9 10" key="1">
    <citation type="journal article" date="2013" name="Stand. Genomic Sci.">
        <title>Genomic Encyclopedia of Type Strains, Phase I: The one thousand microbial genomes (KMG-I) project.</title>
        <authorList>
            <person name="Kyrpides N.C."/>
            <person name="Woyke T."/>
            <person name="Eisen J.A."/>
            <person name="Garrity G."/>
            <person name="Lilburn T.G."/>
            <person name="Beck B.J."/>
            <person name="Whitman W.B."/>
            <person name="Hugenholtz P."/>
            <person name="Klenk H.P."/>
        </authorList>
    </citation>
    <scope>NUCLEOTIDE SEQUENCE [LARGE SCALE GENOMIC DNA]</scope>
    <source>
        <strain evidence="9 10">DSM 13484</strain>
    </source>
</reference>
<evidence type="ECO:0000256" key="5">
    <source>
        <dbReference type="ARBA" id="ARBA00023136"/>
    </source>
</evidence>
<keyword evidence="2" id="KW-1003">Cell membrane</keyword>
<dbReference type="PANTHER" id="PTHR30572:SF18">
    <property type="entry name" value="ABC-TYPE MACROLIDE FAMILY EXPORT SYSTEM PERMEASE COMPONENT 2"/>
    <property type="match status" value="1"/>
</dbReference>
<comment type="subcellular location">
    <subcellularLocation>
        <location evidence="1">Cell membrane</location>
        <topology evidence="1">Multi-pass membrane protein</topology>
    </subcellularLocation>
</comment>
<evidence type="ECO:0000313" key="10">
    <source>
        <dbReference type="Proteomes" id="UP000316778"/>
    </source>
</evidence>
<dbReference type="Proteomes" id="UP000316778">
    <property type="component" value="Unassembled WGS sequence"/>
</dbReference>
<keyword evidence="3 6" id="KW-0812">Transmembrane</keyword>
<dbReference type="InterPro" id="IPR050250">
    <property type="entry name" value="Macrolide_Exporter_MacB"/>
</dbReference>
<proteinExistence type="predicted"/>
<feature type="transmembrane region" description="Helical" evidence="6">
    <location>
        <begin position="20"/>
        <end position="41"/>
    </location>
</feature>
<dbReference type="Pfam" id="PF02687">
    <property type="entry name" value="FtsX"/>
    <property type="match status" value="2"/>
</dbReference>
<gene>
    <name evidence="9" type="ORF">LX66_3399</name>
</gene>
<dbReference type="PANTHER" id="PTHR30572">
    <property type="entry name" value="MEMBRANE COMPONENT OF TRANSPORTER-RELATED"/>
    <property type="match status" value="1"/>
</dbReference>
<feature type="transmembrane region" description="Helical" evidence="6">
    <location>
        <begin position="361"/>
        <end position="382"/>
    </location>
</feature>
<feature type="domain" description="ABC3 transporter permease C-terminal" evidence="7">
    <location>
        <begin position="694"/>
        <end position="806"/>
    </location>
</feature>
<evidence type="ECO:0000313" key="9">
    <source>
        <dbReference type="EMBL" id="TWI89303.1"/>
    </source>
</evidence>
<dbReference type="GO" id="GO:0005886">
    <property type="term" value="C:plasma membrane"/>
    <property type="evidence" value="ECO:0007669"/>
    <property type="project" value="UniProtKB-SubCell"/>
</dbReference>
<feature type="domain" description="MacB-like periplasmic core" evidence="8">
    <location>
        <begin position="456"/>
        <end position="618"/>
    </location>
</feature>
<feature type="transmembrane region" description="Helical" evidence="6">
    <location>
        <begin position="777"/>
        <end position="797"/>
    </location>
</feature>
<evidence type="ECO:0000256" key="1">
    <source>
        <dbReference type="ARBA" id="ARBA00004651"/>
    </source>
</evidence>
<dbReference type="InterPro" id="IPR003838">
    <property type="entry name" value="ABC3_permease_C"/>
</dbReference>
<dbReference type="Pfam" id="PF12704">
    <property type="entry name" value="MacB_PCD"/>
    <property type="match status" value="2"/>
</dbReference>
<evidence type="ECO:0000256" key="4">
    <source>
        <dbReference type="ARBA" id="ARBA00022989"/>
    </source>
</evidence>
<sequence>MLKNYFKIAVRQLQKQKLYAAVKIGGFALSIAACLLIALYIRHEVSYDKYYPDADRIYRVVGEMSDNGVVNKGCSFPAPFAGAMKQQFPEIELAPRLMPSNLFTGAGSNQLRPAGRAENTYEEGFTYADPQLLEMFSIPMVYGDRAHALDEPNTIVISKRKADKYFPGENPVGKMLILNDDGKKPYRIGGVMEDIPTNSHLHGFDFLLTLKGHELWPGEQTTWGASNYENYIMVRPGTDIARLETRMLDYTVNEFYIPLLKQEGSKNLERLGKSLHLRLHLQPVGDIRLYSQGIDDSRSHGDIRFIWLFGAIAVFILIIACINFINLSTAKSANRAKEVGLKKAIGAFRSSLVQQFLAESLLYSVLSFIIGLLLAWLLLPYFNSLAGKSLSVPWTAWWLAPLFLASAVLIGLLAGLYPSFYLSAFRPMAVLKGHLSRGSRNANLRSVLVVFQFTTSVILIIGTFVIYRQMQFILNRKLGFDKDQVLMIQGAQTLGGQVRAFKEELRRLPQVKSVAVSDFLPVSGTKRNGNTFWKEGRQREDIGVPCQKWDIDHDYIRTMGMKIVAGRNFSPDMPSDSQAIILNQAMARKLFPNGENPVGQRITNYGTYEVIGVVADFNFESMRTHIEPLCMTLGNSPTIVAVKVGGTDMQGAIKAVTGVWKNFAAHQPFRYTFLDERFAQMYADVRRMGRIFTSFAVLAIIVACLGLFALSAFMAEQRSKEVSIRKVLGASVAQVTTLISKDFVKLVLIAVLLATPVAWWAMNQWLQDFAYRAEISWWMFPVTGLLVVLIALVTISFQSIKAAVANPVERLRAE</sequence>
<dbReference type="EMBL" id="VLLG01000003">
    <property type="protein sequence ID" value="TWI89303.1"/>
    <property type="molecule type" value="Genomic_DNA"/>
</dbReference>
<evidence type="ECO:0000259" key="7">
    <source>
        <dbReference type="Pfam" id="PF02687"/>
    </source>
</evidence>
<feature type="domain" description="MacB-like periplasmic core" evidence="8">
    <location>
        <begin position="25"/>
        <end position="247"/>
    </location>
</feature>
<dbReference type="GO" id="GO:0022857">
    <property type="term" value="F:transmembrane transporter activity"/>
    <property type="evidence" value="ECO:0007669"/>
    <property type="project" value="TreeGrafter"/>
</dbReference>
<comment type="caution">
    <text evidence="9">The sequence shown here is derived from an EMBL/GenBank/DDBJ whole genome shotgun (WGS) entry which is preliminary data.</text>
</comment>
<keyword evidence="4 6" id="KW-1133">Transmembrane helix</keyword>
<evidence type="ECO:0000256" key="3">
    <source>
        <dbReference type="ARBA" id="ARBA00022692"/>
    </source>
</evidence>